<dbReference type="Pfam" id="PF12833">
    <property type="entry name" value="HTH_18"/>
    <property type="match status" value="1"/>
</dbReference>
<dbReference type="InterPro" id="IPR009057">
    <property type="entry name" value="Homeodomain-like_sf"/>
</dbReference>
<dbReference type="RefSeq" id="WP_066604711.1">
    <property type="nucleotide sequence ID" value="NZ_CP014230.1"/>
</dbReference>
<dbReference type="SUPFAM" id="SSF46689">
    <property type="entry name" value="Homeodomain-like"/>
    <property type="match status" value="2"/>
</dbReference>
<evidence type="ECO:0000256" key="2">
    <source>
        <dbReference type="ARBA" id="ARBA00023125"/>
    </source>
</evidence>
<dbReference type="InterPro" id="IPR018062">
    <property type="entry name" value="HTH_AraC-typ_CS"/>
</dbReference>
<dbReference type="GO" id="GO:0043565">
    <property type="term" value="F:sequence-specific DNA binding"/>
    <property type="evidence" value="ECO:0007669"/>
    <property type="project" value="InterPro"/>
</dbReference>
<evidence type="ECO:0000256" key="3">
    <source>
        <dbReference type="ARBA" id="ARBA00023163"/>
    </source>
</evidence>
<reference evidence="6" key="1">
    <citation type="submission" date="2016-02" db="EMBL/GenBank/DDBJ databases">
        <authorList>
            <person name="Holder M.E."/>
            <person name="Ajami N.J."/>
            <person name="Petrosino J.F."/>
        </authorList>
    </citation>
    <scope>NUCLEOTIDE SEQUENCE [LARGE SCALE GENOMIC DNA]</scope>
    <source>
        <strain evidence="6">DSM 12838</strain>
    </source>
</reference>
<dbReference type="Proteomes" id="UP000063964">
    <property type="component" value="Chromosome"/>
</dbReference>
<dbReference type="InterPro" id="IPR018060">
    <property type="entry name" value="HTH_AraC"/>
</dbReference>
<accession>A0A0X8JPW4</accession>
<keyword evidence="2" id="KW-0238">DNA-binding</keyword>
<keyword evidence="1" id="KW-0805">Transcription regulation</keyword>
<evidence type="ECO:0000313" key="5">
    <source>
        <dbReference type="EMBL" id="AMD92708.1"/>
    </source>
</evidence>
<keyword evidence="3" id="KW-0804">Transcription</keyword>
<dbReference type="SMART" id="SM00342">
    <property type="entry name" value="HTH_ARAC"/>
    <property type="match status" value="1"/>
</dbReference>
<protein>
    <recommendedName>
        <fullName evidence="4">HTH araC/xylS-type domain-containing protein</fullName>
    </recommendedName>
</protein>
<organism evidence="5 6">
    <name type="scientific">Desulfomicrobium orale DSM 12838</name>
    <dbReference type="NCBI Taxonomy" id="888061"/>
    <lineage>
        <taxon>Bacteria</taxon>
        <taxon>Pseudomonadati</taxon>
        <taxon>Thermodesulfobacteriota</taxon>
        <taxon>Desulfovibrionia</taxon>
        <taxon>Desulfovibrionales</taxon>
        <taxon>Desulfomicrobiaceae</taxon>
        <taxon>Desulfomicrobium</taxon>
    </lineage>
</organism>
<dbReference type="InterPro" id="IPR053142">
    <property type="entry name" value="PchR_regulatory_protein"/>
</dbReference>
<sequence length="293" mass="32696">MIEDLRATADISESFSLQNHHWSFEQFHISFKKSESAPPAVFEGDGSTCLLIICLDGEVHLNLAQPGTCKDMHIAPGDCALIYSPGNGQRTQRDPACRARFLEVTCPAEKLRALVKDTPLGNALEEAMHNDSPLHLHRPTNPAMIQALNRLRALTSENSGQAKPLALSSILEILWIFAQPEPRPRLSEASLRTAREARSILEANMEQPPHLEALAVRVGVSLSKLKQIFTQAHGMPPYAYLRMIRMERAMHLLRHEGRNVTEAALEVGYSNLSHFSKIFAQHHGLKPSQILRE</sequence>
<dbReference type="PANTHER" id="PTHR47893">
    <property type="entry name" value="REGULATORY PROTEIN PCHR"/>
    <property type="match status" value="1"/>
</dbReference>
<gene>
    <name evidence="5" type="ORF">AXF15_06050</name>
</gene>
<feature type="domain" description="HTH araC/xylS-type" evidence="4">
    <location>
        <begin position="195"/>
        <end position="293"/>
    </location>
</feature>
<dbReference type="PROSITE" id="PS00041">
    <property type="entry name" value="HTH_ARAC_FAMILY_1"/>
    <property type="match status" value="1"/>
</dbReference>
<dbReference type="OrthoDB" id="5447471at2"/>
<dbReference type="PANTHER" id="PTHR47893:SF1">
    <property type="entry name" value="REGULATORY PROTEIN PCHR"/>
    <property type="match status" value="1"/>
</dbReference>
<dbReference type="EMBL" id="CP014230">
    <property type="protein sequence ID" value="AMD92708.1"/>
    <property type="molecule type" value="Genomic_DNA"/>
</dbReference>
<dbReference type="KEGG" id="doa:AXF15_06050"/>
<dbReference type="STRING" id="888061.AXF15_06050"/>
<dbReference type="AlphaFoldDB" id="A0A0X8JPW4"/>
<evidence type="ECO:0000313" key="6">
    <source>
        <dbReference type="Proteomes" id="UP000063964"/>
    </source>
</evidence>
<dbReference type="GO" id="GO:0003700">
    <property type="term" value="F:DNA-binding transcription factor activity"/>
    <property type="evidence" value="ECO:0007669"/>
    <property type="project" value="InterPro"/>
</dbReference>
<dbReference type="PROSITE" id="PS01124">
    <property type="entry name" value="HTH_ARAC_FAMILY_2"/>
    <property type="match status" value="1"/>
</dbReference>
<keyword evidence="6" id="KW-1185">Reference proteome</keyword>
<proteinExistence type="predicted"/>
<evidence type="ECO:0000256" key="1">
    <source>
        <dbReference type="ARBA" id="ARBA00023015"/>
    </source>
</evidence>
<dbReference type="Gene3D" id="1.10.10.60">
    <property type="entry name" value="Homeodomain-like"/>
    <property type="match status" value="2"/>
</dbReference>
<evidence type="ECO:0000259" key="4">
    <source>
        <dbReference type="PROSITE" id="PS01124"/>
    </source>
</evidence>
<name>A0A0X8JPW4_9BACT</name>